<dbReference type="SMART" id="SM00086">
    <property type="entry name" value="PAC"/>
    <property type="match status" value="3"/>
</dbReference>
<proteinExistence type="predicted"/>
<dbReference type="InterPro" id="IPR035919">
    <property type="entry name" value="EAL_sf"/>
</dbReference>
<sequence>MDNPGQTMEAERSLRELAESLQESQRIAGLGSYVLDLKTMVWSSSDVLDEIFGIGPDYVRSVEGWTALIYPEDREPMAAYFEEEVLGQHKLFNREYRIISHNKRARRWVHGLGRIEFGANGDPLIMRGTIQDITERKRAEADLRQSEELLQLFTKHAPAALAMFDRNMRYIAASRRWCENFKLQIDDILGRSHYDIFPDLPARWLTIHRRALGGETIKSEDERYDRSDGSIFFVRFEVRPWLMGTGDIGGIIIFSEDITARKHAESRLQLAASVFTHAAEGIVITDPSGIILDVNDAFTQITGYSREEAVGMSSNLLRSGRQGREFYANMWRDLIESGHWSGEIWNRAKDGRIFPELLTITAVRDNAGVTQQYVALFSDISSEKEREQALQRIARYDLLTGLPNRALLRERLHQAMSQASRRGSILAVVCLDLDNFKAINDRHGHAIGDDLLTTIAHRMKSVLRKDDTLARLGGDEFIAVLLDFDNPDQCFPSVMQLLQAASQPVFVGAQSLQLSASAGIACYPQAEDVDADQLLRQAAQALYQSKISGKNRYLLFDSTLALSTRGHHEDLERIRVALSKNEFVLHYQPKMNMATGAIKGAEALIRWNHPERGLLLPGSFLPIVDGHSVALNIGEWVIESALRQLEIWRDTGLDIPISVNISAQQLQQADFCARLNELLVAHPSVDPTKLEIEVLESSALPDMSQIAQVIHSCGRLGVSFALDDFGTGYASLDFLKRLPVDVLKIDQTFVRDMLDDPEDLTIVEGMLGLASAFRRLAVAEGVETIEQGILLLRLGCQVAQGFGIARPMPAEDLPAWVASWRTHPQWSNAVALHPSDRPLLYAGAEHSAWVGAIEAFLHGKRRVPPSLDPTQCRLGAWMCSQTPSSEVRHATFLEAESLHRNLHACGGEILNLSAVGNPAEAAAALSRLHSLRDNLACEVKKLLAIQ</sequence>
<dbReference type="Gene3D" id="1.20.120.30">
    <property type="entry name" value="Aspartate receptor, ligand-binding domain"/>
    <property type="match status" value="1"/>
</dbReference>
<dbReference type="InterPro" id="IPR000014">
    <property type="entry name" value="PAS"/>
</dbReference>
<dbReference type="NCBIfam" id="TIGR00229">
    <property type="entry name" value="sensory_box"/>
    <property type="match status" value="3"/>
</dbReference>
<dbReference type="Pfam" id="PF00563">
    <property type="entry name" value="EAL"/>
    <property type="match status" value="1"/>
</dbReference>
<dbReference type="InterPro" id="IPR052155">
    <property type="entry name" value="Biofilm_reg_signaling"/>
</dbReference>
<evidence type="ECO:0000259" key="1">
    <source>
        <dbReference type="PROSITE" id="PS50112"/>
    </source>
</evidence>
<feature type="domain" description="PAC" evidence="2">
    <location>
        <begin position="92"/>
        <end position="145"/>
    </location>
</feature>
<dbReference type="PROSITE" id="PS50887">
    <property type="entry name" value="GGDEF"/>
    <property type="match status" value="1"/>
</dbReference>
<dbReference type="InterPro" id="IPR025991">
    <property type="entry name" value="Chemoreceptor_zinc-bind_dom"/>
</dbReference>
<reference evidence="5" key="1">
    <citation type="submission" date="2023-03" db="EMBL/GenBank/DDBJ databases">
        <title>Edaphobacter sp.</title>
        <authorList>
            <person name="Huber K.J."/>
            <person name="Papendorf J."/>
            <person name="Pilke C."/>
            <person name="Bunk B."/>
            <person name="Sproeer C."/>
            <person name="Pester M."/>
        </authorList>
    </citation>
    <scope>NUCLEOTIDE SEQUENCE</scope>
    <source>
        <strain evidence="5">DSM 110680</strain>
    </source>
</reference>
<dbReference type="Pfam" id="PF08448">
    <property type="entry name" value="PAS_4"/>
    <property type="match status" value="1"/>
</dbReference>
<feature type="domain" description="EAL" evidence="3">
    <location>
        <begin position="567"/>
        <end position="821"/>
    </location>
</feature>
<dbReference type="SMART" id="SM00052">
    <property type="entry name" value="EAL"/>
    <property type="match status" value="1"/>
</dbReference>
<dbReference type="Pfam" id="PF13426">
    <property type="entry name" value="PAS_9"/>
    <property type="match status" value="1"/>
</dbReference>
<dbReference type="Gene3D" id="3.30.450.20">
    <property type="entry name" value="PAS domain"/>
    <property type="match status" value="3"/>
</dbReference>
<dbReference type="PANTHER" id="PTHR44757">
    <property type="entry name" value="DIGUANYLATE CYCLASE DGCP"/>
    <property type="match status" value="1"/>
</dbReference>
<dbReference type="SMART" id="SM00267">
    <property type="entry name" value="GGDEF"/>
    <property type="match status" value="1"/>
</dbReference>
<dbReference type="EMBL" id="CP121196">
    <property type="protein sequence ID" value="XBH18884.1"/>
    <property type="molecule type" value="Genomic_DNA"/>
</dbReference>
<dbReference type="InterPro" id="IPR013656">
    <property type="entry name" value="PAS_4"/>
</dbReference>
<dbReference type="Gene3D" id="3.20.20.450">
    <property type="entry name" value="EAL domain"/>
    <property type="match status" value="1"/>
</dbReference>
<dbReference type="Pfam" id="PF13682">
    <property type="entry name" value="CZB"/>
    <property type="match status" value="1"/>
</dbReference>
<dbReference type="InterPro" id="IPR001610">
    <property type="entry name" value="PAC"/>
</dbReference>
<feature type="domain" description="PAS" evidence="1">
    <location>
        <begin position="264"/>
        <end position="313"/>
    </location>
</feature>
<protein>
    <submittedName>
        <fullName evidence="5">EAL domain-containing protein</fullName>
    </submittedName>
</protein>
<accession>A0AAU7DMH3</accession>
<evidence type="ECO:0000259" key="2">
    <source>
        <dbReference type="PROSITE" id="PS50113"/>
    </source>
</evidence>
<dbReference type="InterPro" id="IPR013655">
    <property type="entry name" value="PAS_fold_3"/>
</dbReference>
<dbReference type="InterPro" id="IPR000700">
    <property type="entry name" value="PAS-assoc_C"/>
</dbReference>
<dbReference type="Gene3D" id="2.10.70.100">
    <property type="match status" value="1"/>
</dbReference>
<feature type="domain" description="GGDEF" evidence="4">
    <location>
        <begin position="424"/>
        <end position="558"/>
    </location>
</feature>
<dbReference type="CDD" id="cd01949">
    <property type="entry name" value="GGDEF"/>
    <property type="match status" value="1"/>
</dbReference>
<dbReference type="RefSeq" id="WP_348264102.1">
    <property type="nucleotide sequence ID" value="NZ_CP121196.1"/>
</dbReference>
<gene>
    <name evidence="5" type="ORF">P8935_06095</name>
</gene>
<evidence type="ECO:0000313" key="5">
    <source>
        <dbReference type="EMBL" id="XBH18884.1"/>
    </source>
</evidence>
<dbReference type="InterPro" id="IPR043128">
    <property type="entry name" value="Rev_trsase/Diguanyl_cyclase"/>
</dbReference>
<dbReference type="CDD" id="cd01948">
    <property type="entry name" value="EAL"/>
    <property type="match status" value="1"/>
</dbReference>
<dbReference type="SUPFAM" id="SSF55785">
    <property type="entry name" value="PYP-like sensor domain (PAS domain)"/>
    <property type="match status" value="3"/>
</dbReference>
<dbReference type="Gene3D" id="3.30.70.270">
    <property type="match status" value="1"/>
</dbReference>
<dbReference type="PROSITE" id="PS50883">
    <property type="entry name" value="EAL"/>
    <property type="match status" value="1"/>
</dbReference>
<dbReference type="PANTHER" id="PTHR44757:SF2">
    <property type="entry name" value="BIOFILM ARCHITECTURE MAINTENANCE PROTEIN MBAA"/>
    <property type="match status" value="1"/>
</dbReference>
<dbReference type="SUPFAM" id="SSF55073">
    <property type="entry name" value="Nucleotide cyclase"/>
    <property type="match status" value="1"/>
</dbReference>
<dbReference type="PROSITE" id="PS50113">
    <property type="entry name" value="PAC"/>
    <property type="match status" value="3"/>
</dbReference>
<name>A0AAU7DMH3_9BACT</name>
<organism evidence="5">
    <name type="scientific">Telmatobacter sp. DSM 110680</name>
    <dbReference type="NCBI Taxonomy" id="3036704"/>
    <lineage>
        <taxon>Bacteria</taxon>
        <taxon>Pseudomonadati</taxon>
        <taxon>Acidobacteriota</taxon>
        <taxon>Terriglobia</taxon>
        <taxon>Terriglobales</taxon>
        <taxon>Acidobacteriaceae</taxon>
        <taxon>Telmatobacter</taxon>
    </lineage>
</organism>
<dbReference type="AlphaFoldDB" id="A0AAU7DMH3"/>
<feature type="domain" description="PAC" evidence="2">
    <location>
        <begin position="218"/>
        <end position="270"/>
    </location>
</feature>
<dbReference type="SUPFAM" id="SSF141868">
    <property type="entry name" value="EAL domain-like"/>
    <property type="match status" value="1"/>
</dbReference>
<dbReference type="InterPro" id="IPR035965">
    <property type="entry name" value="PAS-like_dom_sf"/>
</dbReference>
<dbReference type="NCBIfam" id="TIGR00254">
    <property type="entry name" value="GGDEF"/>
    <property type="match status" value="1"/>
</dbReference>
<dbReference type="InterPro" id="IPR000160">
    <property type="entry name" value="GGDEF_dom"/>
</dbReference>
<evidence type="ECO:0000259" key="4">
    <source>
        <dbReference type="PROSITE" id="PS50887"/>
    </source>
</evidence>
<dbReference type="InterPro" id="IPR029787">
    <property type="entry name" value="Nucleotide_cyclase"/>
</dbReference>
<dbReference type="CDD" id="cd00130">
    <property type="entry name" value="PAS"/>
    <property type="match status" value="2"/>
</dbReference>
<dbReference type="Pfam" id="PF00990">
    <property type="entry name" value="GGDEF"/>
    <property type="match status" value="1"/>
</dbReference>
<dbReference type="InterPro" id="IPR001633">
    <property type="entry name" value="EAL_dom"/>
</dbReference>
<dbReference type="Pfam" id="PF08447">
    <property type="entry name" value="PAS_3"/>
    <property type="match status" value="1"/>
</dbReference>
<dbReference type="SMART" id="SM00091">
    <property type="entry name" value="PAS"/>
    <property type="match status" value="3"/>
</dbReference>
<feature type="domain" description="PAC" evidence="2">
    <location>
        <begin position="340"/>
        <end position="392"/>
    </location>
</feature>
<evidence type="ECO:0000259" key="3">
    <source>
        <dbReference type="PROSITE" id="PS50883"/>
    </source>
</evidence>
<dbReference type="PROSITE" id="PS50112">
    <property type="entry name" value="PAS"/>
    <property type="match status" value="1"/>
</dbReference>